<sequence length="412" mass="46148">MPSRVLHLQIPLECLKESYPSTRLISDVPLRVFRCTAYVHNHGPNPSKLTPWAQASDFTGYPLHHPFFTVNHLQGESMTDSIDSHIDSKMSESEKSETIIPENIDEQGNVNTEVILNGKGSNDENEVSARVMQNEIREDRSENLSQLDPSLYLPIALRKGTRFCTKHFIANYLSFENLSPQFIAFTANLDSTVILKNIHIVLDCPEWNNVVMEEMRALEKNKTFEISGLPRRSGSDRNVVVIEGGVVKEGFNPATGSPTATLLCFTLVEDPTVPIRPCGLDIIPTFLRYLTGSPSPPSIPLSFDLATVLARRSVSRVSRASDPPKPRANNHHLRHGLPRVSRGIFLEFYHDRALEERALQAALPFFTHVILLDRAFAHCPRFPTAAPRGSSGRVSDPENEIRKVDFLIDPDL</sequence>
<name>A0A5A7U7D6_CUCMM</name>
<gene>
    <name evidence="1" type="ORF">E6C27_scaffold675G00750</name>
</gene>
<protein>
    <submittedName>
        <fullName evidence="1">Reverse transcriptase</fullName>
    </submittedName>
</protein>
<keyword evidence="1" id="KW-0808">Transferase</keyword>
<keyword evidence="1" id="KW-0695">RNA-directed DNA polymerase</keyword>
<keyword evidence="1" id="KW-0548">Nucleotidyltransferase</keyword>
<organism evidence="1 2">
    <name type="scientific">Cucumis melo var. makuwa</name>
    <name type="common">Oriental melon</name>
    <dbReference type="NCBI Taxonomy" id="1194695"/>
    <lineage>
        <taxon>Eukaryota</taxon>
        <taxon>Viridiplantae</taxon>
        <taxon>Streptophyta</taxon>
        <taxon>Embryophyta</taxon>
        <taxon>Tracheophyta</taxon>
        <taxon>Spermatophyta</taxon>
        <taxon>Magnoliopsida</taxon>
        <taxon>eudicotyledons</taxon>
        <taxon>Gunneridae</taxon>
        <taxon>Pentapetalae</taxon>
        <taxon>rosids</taxon>
        <taxon>fabids</taxon>
        <taxon>Cucurbitales</taxon>
        <taxon>Cucurbitaceae</taxon>
        <taxon>Benincaseae</taxon>
        <taxon>Cucumis</taxon>
    </lineage>
</organism>
<evidence type="ECO:0000313" key="2">
    <source>
        <dbReference type="Proteomes" id="UP000321393"/>
    </source>
</evidence>
<accession>A0A5A7U7D6</accession>
<proteinExistence type="predicted"/>
<dbReference type="EMBL" id="SSTE01011930">
    <property type="protein sequence ID" value="KAA0050086.1"/>
    <property type="molecule type" value="Genomic_DNA"/>
</dbReference>
<reference evidence="1 2" key="1">
    <citation type="submission" date="2019-08" db="EMBL/GenBank/DDBJ databases">
        <title>Draft genome sequences of two oriental melons (Cucumis melo L. var makuwa).</title>
        <authorList>
            <person name="Kwon S.-Y."/>
        </authorList>
    </citation>
    <scope>NUCLEOTIDE SEQUENCE [LARGE SCALE GENOMIC DNA]</scope>
    <source>
        <strain evidence="2">cv. SW 3</strain>
        <tissue evidence="1">Leaf</tissue>
    </source>
</reference>
<evidence type="ECO:0000313" key="1">
    <source>
        <dbReference type="EMBL" id="KAA0050086.1"/>
    </source>
</evidence>
<dbReference type="GO" id="GO:0003964">
    <property type="term" value="F:RNA-directed DNA polymerase activity"/>
    <property type="evidence" value="ECO:0007669"/>
    <property type="project" value="UniProtKB-KW"/>
</dbReference>
<comment type="caution">
    <text evidence="1">The sequence shown here is derived from an EMBL/GenBank/DDBJ whole genome shotgun (WGS) entry which is preliminary data.</text>
</comment>
<dbReference type="Proteomes" id="UP000321393">
    <property type="component" value="Unassembled WGS sequence"/>
</dbReference>
<dbReference type="AlphaFoldDB" id="A0A5A7U7D6"/>